<proteinExistence type="predicted"/>
<organism evidence="1 2">
    <name type="scientific">Juglans regia</name>
    <name type="common">English walnut</name>
    <dbReference type="NCBI Taxonomy" id="51240"/>
    <lineage>
        <taxon>Eukaryota</taxon>
        <taxon>Viridiplantae</taxon>
        <taxon>Streptophyta</taxon>
        <taxon>Embryophyta</taxon>
        <taxon>Tracheophyta</taxon>
        <taxon>Spermatophyta</taxon>
        <taxon>Magnoliopsida</taxon>
        <taxon>eudicotyledons</taxon>
        <taxon>Gunneridae</taxon>
        <taxon>Pentapetalae</taxon>
        <taxon>rosids</taxon>
        <taxon>fabids</taxon>
        <taxon>Fagales</taxon>
        <taxon>Juglandaceae</taxon>
        <taxon>Juglans</taxon>
    </lineage>
</organism>
<evidence type="ECO:0000313" key="1">
    <source>
        <dbReference type="EMBL" id="KAF5471628.1"/>
    </source>
</evidence>
<sequence length="113" mass="12838">MQLKEDLTLQTRGSRSVTEFLHAIKIIADELALIDHSISDDDLTLYILNGLGTEFREIATPIRARETSLKFEELHDLLVGHENYLRRMETNSAQHLVATANYSHRHGGPNNND</sequence>
<comment type="caution">
    <text evidence="1">The sequence shown here is derived from an EMBL/GenBank/DDBJ whole genome shotgun (WGS) entry which is preliminary data.</text>
</comment>
<dbReference type="PANTHER" id="PTHR47481">
    <property type="match status" value="1"/>
</dbReference>
<name>A0A833XUI3_JUGRE</name>
<protein>
    <submittedName>
        <fullName evidence="1">Uncharacterized protein</fullName>
    </submittedName>
</protein>
<accession>A0A833XUI3</accession>
<dbReference type="AlphaFoldDB" id="A0A833XUI3"/>
<evidence type="ECO:0000313" key="2">
    <source>
        <dbReference type="Proteomes" id="UP000619265"/>
    </source>
</evidence>
<dbReference type="Pfam" id="PF14223">
    <property type="entry name" value="Retrotran_gag_2"/>
    <property type="match status" value="1"/>
</dbReference>
<reference evidence="1" key="1">
    <citation type="submission" date="2015-10" db="EMBL/GenBank/DDBJ databases">
        <authorList>
            <person name="Martinez-Garcia P.J."/>
            <person name="Crepeau M.W."/>
            <person name="Puiu D."/>
            <person name="Gonzalez-Ibeas D."/>
            <person name="Whalen J."/>
            <person name="Stevens K."/>
            <person name="Paul R."/>
            <person name="Butterfield T."/>
            <person name="Britton M."/>
            <person name="Reagan R."/>
            <person name="Chakraborty S."/>
            <person name="Walawage S.L."/>
            <person name="Vasquez-Gross H.A."/>
            <person name="Cardeno C."/>
            <person name="Famula R."/>
            <person name="Pratt K."/>
            <person name="Kuruganti S."/>
            <person name="Aradhya M.K."/>
            <person name="Leslie C.A."/>
            <person name="Dandekar A.M."/>
            <person name="Salzberg S.L."/>
            <person name="Wegrzyn J.L."/>
            <person name="Langley C.H."/>
            <person name="Neale D.B."/>
        </authorList>
    </citation>
    <scope>NUCLEOTIDE SEQUENCE</scope>
    <source>
        <tissue evidence="1">Leaves</tissue>
    </source>
</reference>
<gene>
    <name evidence="1" type="ORF">F2P56_008406</name>
</gene>
<dbReference type="EMBL" id="LIHL02000004">
    <property type="protein sequence ID" value="KAF5471628.1"/>
    <property type="molecule type" value="Genomic_DNA"/>
</dbReference>
<dbReference type="PANTHER" id="PTHR47481:SF9">
    <property type="entry name" value="RETROTRANSPOSON GAG DOMAIN-CONTAINING PROTEIN"/>
    <property type="match status" value="1"/>
</dbReference>
<dbReference type="Proteomes" id="UP000619265">
    <property type="component" value="Unassembled WGS sequence"/>
</dbReference>
<reference evidence="1" key="2">
    <citation type="submission" date="2020-03" db="EMBL/GenBank/DDBJ databases">
        <title>Walnut 2.0.</title>
        <authorList>
            <person name="Marrano A."/>
            <person name="Britton M."/>
            <person name="Zimin A.V."/>
            <person name="Zaini P.A."/>
            <person name="Workman R."/>
            <person name="Puiu D."/>
            <person name="Bianco L."/>
            <person name="Allen B.J."/>
            <person name="Troggio M."/>
            <person name="Leslie C.A."/>
            <person name="Timp W."/>
            <person name="Dendekar A."/>
            <person name="Salzberg S.L."/>
            <person name="Neale D.B."/>
        </authorList>
    </citation>
    <scope>NUCLEOTIDE SEQUENCE</scope>
    <source>
        <tissue evidence="1">Leaves</tissue>
    </source>
</reference>
<dbReference type="Gramene" id="Jr04_02580_p1">
    <property type="protein sequence ID" value="cds.Jr04_02580_p1"/>
    <property type="gene ID" value="Jr04_02580"/>
</dbReference>